<dbReference type="Gene3D" id="3.40.50.12230">
    <property type="match status" value="1"/>
</dbReference>
<dbReference type="InterPro" id="IPR041711">
    <property type="entry name" value="Met-tRNA-FMT_N"/>
</dbReference>
<protein>
    <recommendedName>
        <fullName evidence="1">methionyl-tRNA formyltransferase</fullName>
        <ecNumber evidence="1">2.1.2.9</ecNumber>
    </recommendedName>
</protein>
<dbReference type="OrthoDB" id="10268103at2759"/>
<dbReference type="InterPro" id="IPR036477">
    <property type="entry name" value="Formyl_transf_N_sf"/>
</dbReference>
<dbReference type="EMBL" id="CP089276">
    <property type="protein sequence ID" value="USP76632.1"/>
    <property type="molecule type" value="Genomic_DNA"/>
</dbReference>
<name>A0A9Q8Z5D0_CURCL</name>
<dbReference type="PANTHER" id="PTHR11138:SF5">
    <property type="entry name" value="METHIONYL-TRNA FORMYLTRANSFERASE, MITOCHONDRIAL"/>
    <property type="match status" value="1"/>
</dbReference>
<dbReference type="CDD" id="cd08646">
    <property type="entry name" value="FMT_core_Met-tRNA-FMT_N"/>
    <property type="match status" value="1"/>
</dbReference>
<evidence type="ECO:0000313" key="4">
    <source>
        <dbReference type="Proteomes" id="UP001056012"/>
    </source>
</evidence>
<gene>
    <name evidence="3" type="ORF">yc1106_03906</name>
</gene>
<dbReference type="InterPro" id="IPR002376">
    <property type="entry name" value="Formyl_transf_N"/>
</dbReference>
<feature type="domain" description="Formyl transferase N-terminal" evidence="2">
    <location>
        <begin position="34"/>
        <end position="219"/>
    </location>
</feature>
<organism evidence="3 4">
    <name type="scientific">Curvularia clavata</name>
    <dbReference type="NCBI Taxonomy" id="95742"/>
    <lineage>
        <taxon>Eukaryota</taxon>
        <taxon>Fungi</taxon>
        <taxon>Dikarya</taxon>
        <taxon>Ascomycota</taxon>
        <taxon>Pezizomycotina</taxon>
        <taxon>Dothideomycetes</taxon>
        <taxon>Pleosporomycetidae</taxon>
        <taxon>Pleosporales</taxon>
        <taxon>Pleosporineae</taxon>
        <taxon>Pleosporaceae</taxon>
        <taxon>Curvularia</taxon>
    </lineage>
</organism>
<dbReference type="AlphaFoldDB" id="A0A9Q8Z5D0"/>
<proteinExistence type="predicted"/>
<sequence>MLWRRTAAVRSLLLGSRRHYSPSTSSAPTSSPLRILFCGSDDFSIVSLRALVDAKRDEPKLIDSIHVLHRPAKPTGRGLKTLREVPIKQVAVEELSLPTHAIDTFTGWSPPAPVDLVIAVSFGLLVPPRILSHAQYGGLNVHPSLLPDLRGPAPIEHAILKRRKHTGVSVQTLHPKHFDQGTILAQTPAPGMVIPPGTTSQQLEQQMADVGAEMLVNVLKSRTYIPPLKDAGWYAQSGLPTDHAPKITKQDRFVNFETNTLADILAKQQALGDSWCVLPNGDRLILHNVIDAHMADSCDRKPGLFIEPNAKQPMIRLACGRIGILSKSTYEGNKQGHGNAKLLRLLAHGKAPG</sequence>
<accession>A0A9Q8Z5D0</accession>
<keyword evidence="4" id="KW-1185">Reference proteome</keyword>
<dbReference type="VEuPathDB" id="FungiDB:yc1106_03906"/>
<evidence type="ECO:0000256" key="1">
    <source>
        <dbReference type="ARBA" id="ARBA00012261"/>
    </source>
</evidence>
<evidence type="ECO:0000313" key="3">
    <source>
        <dbReference type="EMBL" id="USP76632.1"/>
    </source>
</evidence>
<evidence type="ECO:0000259" key="2">
    <source>
        <dbReference type="Pfam" id="PF00551"/>
    </source>
</evidence>
<dbReference type="Pfam" id="PF00551">
    <property type="entry name" value="Formyl_trans_N"/>
    <property type="match status" value="1"/>
</dbReference>
<reference evidence="3" key="1">
    <citation type="submission" date="2021-12" db="EMBL/GenBank/DDBJ databases">
        <title>Curvularia clavata genome.</title>
        <authorList>
            <person name="Cao Y."/>
        </authorList>
    </citation>
    <scope>NUCLEOTIDE SEQUENCE</scope>
    <source>
        <strain evidence="3">Yc1106</strain>
    </source>
</reference>
<dbReference type="EC" id="2.1.2.9" evidence="1"/>
<dbReference type="PANTHER" id="PTHR11138">
    <property type="entry name" value="METHIONYL-TRNA FORMYLTRANSFERASE"/>
    <property type="match status" value="1"/>
</dbReference>
<dbReference type="GO" id="GO:0005739">
    <property type="term" value="C:mitochondrion"/>
    <property type="evidence" value="ECO:0007669"/>
    <property type="project" value="TreeGrafter"/>
</dbReference>
<dbReference type="Proteomes" id="UP001056012">
    <property type="component" value="Chromosome 3"/>
</dbReference>
<dbReference type="GO" id="GO:0004479">
    <property type="term" value="F:methionyl-tRNA formyltransferase activity"/>
    <property type="evidence" value="ECO:0007669"/>
    <property type="project" value="UniProtKB-EC"/>
</dbReference>
<dbReference type="SUPFAM" id="SSF53328">
    <property type="entry name" value="Formyltransferase"/>
    <property type="match status" value="1"/>
</dbReference>